<proteinExistence type="predicted"/>
<dbReference type="GO" id="GO:0003700">
    <property type="term" value="F:DNA-binding transcription factor activity"/>
    <property type="evidence" value="ECO:0007669"/>
    <property type="project" value="InterPro"/>
</dbReference>
<evidence type="ECO:0000256" key="1">
    <source>
        <dbReference type="ARBA" id="ARBA00023015"/>
    </source>
</evidence>
<dbReference type="Gene3D" id="1.10.10.10">
    <property type="entry name" value="Winged helix-like DNA-binding domain superfamily/Winged helix DNA-binding domain"/>
    <property type="match status" value="1"/>
</dbReference>
<evidence type="ECO:0000256" key="2">
    <source>
        <dbReference type="ARBA" id="ARBA00023125"/>
    </source>
</evidence>
<dbReference type="SUPFAM" id="SSF48008">
    <property type="entry name" value="GntR ligand-binding domain-like"/>
    <property type="match status" value="1"/>
</dbReference>
<dbReference type="Gene3D" id="1.20.120.530">
    <property type="entry name" value="GntR ligand-binding domain-like"/>
    <property type="match status" value="1"/>
</dbReference>
<dbReference type="AlphaFoldDB" id="A0A3D9Z4K8"/>
<dbReference type="Proteomes" id="UP000256900">
    <property type="component" value="Unassembled WGS sequence"/>
</dbReference>
<dbReference type="InterPro" id="IPR036390">
    <property type="entry name" value="WH_DNA-bd_sf"/>
</dbReference>
<dbReference type="GO" id="GO:0003677">
    <property type="term" value="F:DNA binding"/>
    <property type="evidence" value="ECO:0007669"/>
    <property type="project" value="UniProtKB-KW"/>
</dbReference>
<dbReference type="SUPFAM" id="SSF46785">
    <property type="entry name" value="Winged helix' DNA-binding domain"/>
    <property type="match status" value="1"/>
</dbReference>
<dbReference type="PANTHER" id="PTHR43537:SF51">
    <property type="entry name" value="HTH-TYPE TRANSCRIPTIONAL REGULATOR LGOR-RELATED"/>
    <property type="match status" value="1"/>
</dbReference>
<dbReference type="InterPro" id="IPR008920">
    <property type="entry name" value="TF_FadR/GntR_C"/>
</dbReference>
<gene>
    <name evidence="5" type="ORF">DES32_0385</name>
</gene>
<dbReference type="PANTHER" id="PTHR43537">
    <property type="entry name" value="TRANSCRIPTIONAL REGULATOR, GNTR FAMILY"/>
    <property type="match status" value="1"/>
</dbReference>
<reference evidence="5 6" key="1">
    <citation type="submission" date="2018-08" db="EMBL/GenBank/DDBJ databases">
        <title>Genomic Encyclopedia of Type Strains, Phase IV (KMG-IV): sequencing the most valuable type-strain genomes for metagenomic binning, comparative biology and taxonomic classification.</title>
        <authorList>
            <person name="Goeker M."/>
        </authorList>
    </citation>
    <scope>NUCLEOTIDE SEQUENCE [LARGE SCALE GENOMIC DNA]</scope>
    <source>
        <strain evidence="5 6">BW863</strain>
    </source>
</reference>
<keyword evidence="1" id="KW-0805">Transcription regulation</keyword>
<dbReference type="EMBL" id="QUMO01000001">
    <property type="protein sequence ID" value="REF89170.1"/>
    <property type="molecule type" value="Genomic_DNA"/>
</dbReference>
<keyword evidence="6" id="KW-1185">Reference proteome</keyword>
<evidence type="ECO:0000313" key="5">
    <source>
        <dbReference type="EMBL" id="REF89170.1"/>
    </source>
</evidence>
<dbReference type="SMART" id="SM00345">
    <property type="entry name" value="HTH_GNTR"/>
    <property type="match status" value="1"/>
</dbReference>
<feature type="domain" description="HTH gntR-type" evidence="4">
    <location>
        <begin position="6"/>
        <end position="73"/>
    </location>
</feature>
<protein>
    <submittedName>
        <fullName evidence="5">GntR family transcriptional regulator</fullName>
    </submittedName>
</protein>
<accession>A0A3D9Z4K8</accession>
<dbReference type="InterPro" id="IPR000524">
    <property type="entry name" value="Tscrpt_reg_HTH_GntR"/>
</dbReference>
<sequence length="252" mass="29004">MLGEAVTVTENVIARLRERVLDGTYAPGARLQEFALANDLEVSRTPIRDALRVLASEELLIYAPNRGYAVRNVVLQDVIDAYDVRANLEGLACRLLAERGISDALLAQFDKLIARGEEIVNGPDWGPRQHQAWSELNTEFHTTIAVATRNKSLEEILRQVRRIPRMFDSRLSPNTDFFRSVYTHEERKRSHREHTKIVEALRVRDALRAEALMREHVYVNRDLLRKTYEEMFGAEVGALEQTKKKRRRKAEA</sequence>
<keyword evidence="3" id="KW-0804">Transcription</keyword>
<dbReference type="PROSITE" id="PS50949">
    <property type="entry name" value="HTH_GNTR"/>
    <property type="match status" value="1"/>
</dbReference>
<evidence type="ECO:0000313" key="6">
    <source>
        <dbReference type="Proteomes" id="UP000256900"/>
    </source>
</evidence>
<dbReference type="Pfam" id="PF00392">
    <property type="entry name" value="GntR"/>
    <property type="match status" value="1"/>
</dbReference>
<evidence type="ECO:0000259" key="4">
    <source>
        <dbReference type="PROSITE" id="PS50949"/>
    </source>
</evidence>
<dbReference type="InterPro" id="IPR036388">
    <property type="entry name" value="WH-like_DNA-bd_sf"/>
</dbReference>
<name>A0A3D9Z4K8_9HYPH</name>
<keyword evidence="2" id="KW-0238">DNA-binding</keyword>
<dbReference type="RefSeq" id="WP_165204095.1">
    <property type="nucleotide sequence ID" value="NZ_CP025086.1"/>
</dbReference>
<evidence type="ECO:0000256" key="3">
    <source>
        <dbReference type="ARBA" id="ARBA00023163"/>
    </source>
</evidence>
<dbReference type="InterPro" id="IPR011711">
    <property type="entry name" value="GntR_C"/>
</dbReference>
<dbReference type="Pfam" id="PF07729">
    <property type="entry name" value="FCD"/>
    <property type="match status" value="1"/>
</dbReference>
<comment type="caution">
    <text evidence="5">The sequence shown here is derived from an EMBL/GenBank/DDBJ whole genome shotgun (WGS) entry which is preliminary data.</text>
</comment>
<organism evidence="5 6">
    <name type="scientific">Methylovirgula ligni</name>
    <dbReference type="NCBI Taxonomy" id="569860"/>
    <lineage>
        <taxon>Bacteria</taxon>
        <taxon>Pseudomonadati</taxon>
        <taxon>Pseudomonadota</taxon>
        <taxon>Alphaproteobacteria</taxon>
        <taxon>Hyphomicrobiales</taxon>
        <taxon>Beijerinckiaceae</taxon>
        <taxon>Methylovirgula</taxon>
    </lineage>
</organism>
<dbReference type="SMART" id="SM00895">
    <property type="entry name" value="FCD"/>
    <property type="match status" value="1"/>
</dbReference>